<keyword evidence="1" id="KW-0175">Coiled coil</keyword>
<dbReference type="AlphaFoldDB" id="A0A8H5V4N7"/>
<name>A0A8H5V4N7_9HYPO</name>
<reference evidence="2 3" key="1">
    <citation type="submission" date="2020-05" db="EMBL/GenBank/DDBJ databases">
        <title>Identification and distribution of gene clusters putatively required for synthesis of sphingolipid metabolism inhibitors in phylogenetically diverse species of the filamentous fungus Fusarium.</title>
        <authorList>
            <person name="Kim H.-S."/>
            <person name="Busman M."/>
            <person name="Brown D.W."/>
            <person name="Divon H."/>
            <person name="Uhlig S."/>
            <person name="Proctor R.H."/>
        </authorList>
    </citation>
    <scope>NUCLEOTIDE SEQUENCE [LARGE SCALE GENOMIC DNA]</scope>
    <source>
        <strain evidence="2 3">NRRL 25211</strain>
    </source>
</reference>
<evidence type="ECO:0000313" key="2">
    <source>
        <dbReference type="EMBL" id="KAF5608675.1"/>
    </source>
</evidence>
<feature type="coiled-coil region" evidence="1">
    <location>
        <begin position="213"/>
        <end position="329"/>
    </location>
</feature>
<gene>
    <name evidence="2" type="ORF">FPANT_435</name>
</gene>
<proteinExistence type="predicted"/>
<dbReference type="Gene3D" id="1.20.5.340">
    <property type="match status" value="1"/>
</dbReference>
<comment type="caution">
    <text evidence="2">The sequence shown here is derived from an EMBL/GenBank/DDBJ whole genome shotgun (WGS) entry which is preliminary data.</text>
</comment>
<keyword evidence="3" id="KW-1185">Reference proteome</keyword>
<evidence type="ECO:0000256" key="1">
    <source>
        <dbReference type="SAM" id="Coils"/>
    </source>
</evidence>
<dbReference type="EMBL" id="JAAOAR010000023">
    <property type="protein sequence ID" value="KAF5608675.1"/>
    <property type="molecule type" value="Genomic_DNA"/>
</dbReference>
<dbReference type="Proteomes" id="UP000544095">
    <property type="component" value="Unassembled WGS sequence"/>
</dbReference>
<accession>A0A8H5V4N7</accession>
<protein>
    <submittedName>
        <fullName evidence="2">Uncharacterized protein</fullName>
    </submittedName>
</protein>
<evidence type="ECO:0000313" key="3">
    <source>
        <dbReference type="Proteomes" id="UP000544095"/>
    </source>
</evidence>
<sequence>MAEINPQISTTAVISWQSRDTLKYLAEPDPKHNTLTFKTRVDKTSSLFEICVPLYLKLTEKRTPKVSVILCIPLSTIQTFSCENLPTVPQPVRAKLSSHVLSLDFKLNENITVLIPLYTKEQPAQGKTQSGVVLDNIREISQIKSFSVYIDHSALFEAQLHEIRNAMNGGHYRFTRKRQLDLQSLYQGEGAKIAHLLPQPEQALRAQFEELPAYDEEEKLGKESQKRRELEERVATLEKEKIRLEKALHDQQQAGQALEKRIATAEGDIEALKKDIETATKEIEELQKQNDKINFEGYDGRLWEVEQGLDEVGEQYRDLKDNMVTQENLKDFGEDFKRDIGKRIMGDDD</sequence>
<organism evidence="2 3">
    <name type="scientific">Fusarium pseudoanthophilum</name>
    <dbReference type="NCBI Taxonomy" id="48495"/>
    <lineage>
        <taxon>Eukaryota</taxon>
        <taxon>Fungi</taxon>
        <taxon>Dikarya</taxon>
        <taxon>Ascomycota</taxon>
        <taxon>Pezizomycotina</taxon>
        <taxon>Sordariomycetes</taxon>
        <taxon>Hypocreomycetidae</taxon>
        <taxon>Hypocreales</taxon>
        <taxon>Nectriaceae</taxon>
        <taxon>Fusarium</taxon>
        <taxon>Fusarium fujikuroi species complex</taxon>
    </lineage>
</organism>